<dbReference type="SUPFAM" id="SSF53448">
    <property type="entry name" value="Nucleotide-diphospho-sugar transferases"/>
    <property type="match status" value="1"/>
</dbReference>
<accession>A0A803GD87</accession>
<comment type="catalytic activity">
    <reaction evidence="5">
        <text>3-deoxy-alpha-D-manno-oct-2-ulosonate + CTP = CMP-3-deoxy-beta-D-manno-octulosonate + diphosphate</text>
        <dbReference type="Rhea" id="RHEA:23448"/>
        <dbReference type="ChEBI" id="CHEBI:33019"/>
        <dbReference type="ChEBI" id="CHEBI:37563"/>
        <dbReference type="ChEBI" id="CHEBI:85986"/>
        <dbReference type="ChEBI" id="CHEBI:85987"/>
        <dbReference type="EC" id="2.7.7.38"/>
    </reaction>
</comment>
<dbReference type="EC" id="2.7.7.38" evidence="5"/>
<dbReference type="FunFam" id="3.90.550.10:FF:000011">
    <property type="entry name" value="3-deoxy-manno-octulosonate cytidylyltransferase"/>
    <property type="match status" value="1"/>
</dbReference>
<dbReference type="EMBL" id="LR217737">
    <property type="protein sequence ID" value="VFP88670.1"/>
    <property type="molecule type" value="Genomic_DNA"/>
</dbReference>
<dbReference type="PANTHER" id="PTHR42866:SF2">
    <property type="entry name" value="3-DEOXY-MANNO-OCTULOSONATE CYTIDYLYLTRANSFERASE, MITOCHONDRIAL"/>
    <property type="match status" value="1"/>
</dbReference>
<dbReference type="GO" id="GO:0009103">
    <property type="term" value="P:lipopolysaccharide biosynthetic process"/>
    <property type="evidence" value="ECO:0007669"/>
    <property type="project" value="UniProtKB-UniRule"/>
</dbReference>
<organism evidence="6 7">
    <name type="scientific">Candidatus Erwinia haradaeae</name>
    <dbReference type="NCBI Taxonomy" id="1922217"/>
    <lineage>
        <taxon>Bacteria</taxon>
        <taxon>Pseudomonadati</taxon>
        <taxon>Pseudomonadota</taxon>
        <taxon>Gammaproteobacteria</taxon>
        <taxon>Enterobacterales</taxon>
        <taxon>Erwiniaceae</taxon>
        <taxon>Erwinia</taxon>
    </lineage>
</organism>
<dbReference type="GO" id="GO:0005829">
    <property type="term" value="C:cytosol"/>
    <property type="evidence" value="ECO:0007669"/>
    <property type="project" value="TreeGrafter"/>
</dbReference>
<dbReference type="GO" id="GO:0016020">
    <property type="term" value="C:membrane"/>
    <property type="evidence" value="ECO:0007669"/>
    <property type="project" value="UniProtKB-SubCell"/>
</dbReference>
<dbReference type="NCBIfam" id="TIGR00466">
    <property type="entry name" value="kdsB"/>
    <property type="match status" value="1"/>
</dbReference>
<dbReference type="UniPathway" id="UPA00358">
    <property type="reaction ID" value="UER00476"/>
</dbReference>
<dbReference type="InterPro" id="IPR029044">
    <property type="entry name" value="Nucleotide-diphossugar_trans"/>
</dbReference>
<dbReference type="GO" id="GO:0033468">
    <property type="term" value="P:CMP-keto-3-deoxy-D-manno-octulosonic acid biosynthetic process"/>
    <property type="evidence" value="ECO:0007669"/>
    <property type="project" value="UniProtKB-UniRule"/>
</dbReference>
<evidence type="ECO:0000256" key="2">
    <source>
        <dbReference type="ARBA" id="ARBA00022679"/>
    </source>
</evidence>
<comment type="function">
    <text evidence="5">Activates KDO (a required 8-carbon sugar) for incorporation into bacterial lipopolysaccharide in Gram-negative bacteria.</text>
</comment>
<keyword evidence="2 5" id="KW-0808">Transferase</keyword>
<dbReference type="AlphaFoldDB" id="A0A803GD87"/>
<dbReference type="Pfam" id="PF02348">
    <property type="entry name" value="CTP_transf_3"/>
    <property type="match status" value="1"/>
</dbReference>
<protein>
    <recommendedName>
        <fullName evidence="5">3-deoxy-manno-octulosonate cytidylyltransferase</fullName>
        <ecNumber evidence="5">2.7.7.38</ecNumber>
    </recommendedName>
    <alternativeName>
        <fullName evidence="5">CMP-2-keto-3-deoxyoctulosonic acid synthase</fullName>
        <shortName evidence="5">CKS</shortName>
        <shortName evidence="5">CMP-KDO synthase</shortName>
    </alternativeName>
</protein>
<dbReference type="Proteomes" id="UP000294289">
    <property type="component" value="Chromosome"/>
</dbReference>
<dbReference type="GO" id="GO:0008690">
    <property type="term" value="F:3-deoxy-manno-octulosonate cytidylyltransferase activity"/>
    <property type="evidence" value="ECO:0007669"/>
    <property type="project" value="UniProtKB-UniRule"/>
</dbReference>
<dbReference type="NCBIfam" id="NF009905">
    <property type="entry name" value="PRK13368.1"/>
    <property type="match status" value="1"/>
</dbReference>
<keyword evidence="5" id="KW-0963">Cytoplasm</keyword>
<dbReference type="NCBIfam" id="NF003952">
    <property type="entry name" value="PRK05450.1-5"/>
    <property type="match status" value="1"/>
</dbReference>
<dbReference type="InterPro" id="IPR003329">
    <property type="entry name" value="Cytidylyl_trans"/>
</dbReference>
<dbReference type="PANTHER" id="PTHR42866">
    <property type="entry name" value="3-DEOXY-MANNO-OCTULOSONATE CYTIDYLYLTRANSFERASE"/>
    <property type="match status" value="1"/>
</dbReference>
<reference evidence="6 7" key="1">
    <citation type="submission" date="2019-02" db="EMBL/GenBank/DDBJ databases">
        <authorList>
            <person name="Manzano-Marin A."/>
            <person name="Manzano-Marin A."/>
        </authorList>
    </citation>
    <scope>NUCLEOTIDE SEQUENCE [LARGE SCALE GENOMIC DNA]</scope>
    <source>
        <strain evidence="6 7">ErCipiceae</strain>
    </source>
</reference>
<evidence type="ECO:0000313" key="7">
    <source>
        <dbReference type="Proteomes" id="UP000294289"/>
    </source>
</evidence>
<dbReference type="Gene3D" id="3.90.550.10">
    <property type="entry name" value="Spore Coat Polysaccharide Biosynthesis Protein SpsA, Chain A"/>
    <property type="match status" value="1"/>
</dbReference>
<gene>
    <name evidence="5 6" type="primary">kdsB</name>
    <name evidence="6" type="ORF">ERCIPICE3303_548</name>
</gene>
<dbReference type="NCBIfam" id="NF003950">
    <property type="entry name" value="PRK05450.1-3"/>
    <property type="match status" value="1"/>
</dbReference>
<evidence type="ECO:0000256" key="3">
    <source>
        <dbReference type="ARBA" id="ARBA00022695"/>
    </source>
</evidence>
<evidence type="ECO:0000313" key="6">
    <source>
        <dbReference type="EMBL" id="VFP88670.1"/>
    </source>
</evidence>
<keyword evidence="3 5" id="KW-0548">Nucleotidyltransferase</keyword>
<dbReference type="CDD" id="cd02517">
    <property type="entry name" value="CMP-KDO-Synthetase"/>
    <property type="match status" value="1"/>
</dbReference>
<proteinExistence type="inferred from homology"/>
<keyword evidence="4 5" id="KW-0448">Lipopolysaccharide biosynthesis</keyword>
<dbReference type="RefSeq" id="WP_157991172.1">
    <property type="nucleotide sequence ID" value="NZ_LR217737.1"/>
</dbReference>
<comment type="pathway">
    <text evidence="5">Nucleotide-sugar biosynthesis; CMP-3-deoxy-D-manno-octulosonate biosynthesis; CMP-3-deoxy-D-manno-octulosonate from 3-deoxy-D-manno-octulosonate and CTP: step 1/1.</text>
</comment>
<evidence type="ECO:0000256" key="4">
    <source>
        <dbReference type="ARBA" id="ARBA00022985"/>
    </source>
</evidence>
<evidence type="ECO:0000256" key="1">
    <source>
        <dbReference type="ARBA" id="ARBA00004370"/>
    </source>
</evidence>
<name>A0A803GD87_9GAMM</name>
<comment type="subcellular location">
    <subcellularLocation>
        <location evidence="5">Cytoplasm</location>
    </subcellularLocation>
    <subcellularLocation>
        <location evidence="1">Membrane</location>
    </subcellularLocation>
</comment>
<dbReference type="OrthoDB" id="9815559at2"/>
<sequence length="248" mass="27990">MNFIVIIPARFYSTRLPGKPLLTIHGKPMIARVIEQAWKSNAKRVIVATDHPSVESVVKAMDGEVCMTSSSHSSGTERIAEVLEHYQFSDNTVIVNIQGDQPMLPPELIDQVANNITLYNASIATLAAPITSPEEACNPNIVKVVCDLYGYALYFSRATIPFYHDQLTTQSYSIYTHVLRHIGIYSYYASFIRQYALWHKSPLEQIESLEQLRALSYGEKIHVDLAKINPNHSIDTPEDLMRIHTTEL</sequence>
<comment type="similarity">
    <text evidence="5">Belongs to the KdsB family.</text>
</comment>
<dbReference type="InterPro" id="IPR004528">
    <property type="entry name" value="KdsB"/>
</dbReference>
<dbReference type="HAMAP" id="MF_00057">
    <property type="entry name" value="KdsB"/>
    <property type="match status" value="1"/>
</dbReference>
<evidence type="ECO:0000256" key="5">
    <source>
        <dbReference type="HAMAP-Rule" id="MF_00057"/>
    </source>
</evidence>